<dbReference type="InterPro" id="IPR052703">
    <property type="entry name" value="Aromatic_CoA_ox/epox"/>
</dbReference>
<dbReference type="GO" id="GO:0097266">
    <property type="term" value="F:phenylacetyl-CoA 1,2-epoxidase activity"/>
    <property type="evidence" value="ECO:0007669"/>
    <property type="project" value="UniProtKB-EC"/>
</dbReference>
<sequence length="256" mass="29227">MTNLSKQEALVQYAAQIGDNGLIIGHRMSEWCFRAPSIEMEMALMNCALDLIGQARELYTYAAKLDDTGKTEDDFAYLRDEKDFRNLLLAEVPNGDWGDTIVRLFFMSAYNKLFFTALTQSTDEELAAIGAKSLKEVTYHLRFSSEWLIRLGDGTEESHERVQKSINDLWAYTGELFTMTDGEKMLLEDNIAVDTAVLKPEWEQMVTDVLTRATLSRPENDWAHKGGKAEGIHTESFGYIIADMQFMQRRYPGCTW</sequence>
<proteinExistence type="predicted"/>
<evidence type="ECO:0000313" key="1">
    <source>
        <dbReference type="EMBL" id="VAV98911.1"/>
    </source>
</evidence>
<dbReference type="PANTHER" id="PTHR30458">
    <property type="entry name" value="PHENYLACETIC ACID DEGRADATION PROTEIN PAA"/>
    <property type="match status" value="1"/>
</dbReference>
<dbReference type="SUPFAM" id="SSF47240">
    <property type="entry name" value="Ferritin-like"/>
    <property type="match status" value="1"/>
</dbReference>
<organism evidence="1">
    <name type="scientific">hydrothermal vent metagenome</name>
    <dbReference type="NCBI Taxonomy" id="652676"/>
    <lineage>
        <taxon>unclassified sequences</taxon>
        <taxon>metagenomes</taxon>
        <taxon>ecological metagenomes</taxon>
    </lineage>
</organism>
<keyword evidence="1" id="KW-0560">Oxidoreductase</keyword>
<name>A0A3B0S7M2_9ZZZZ</name>
<dbReference type="PANTHER" id="PTHR30458:SF0">
    <property type="entry name" value="1,2-PHENYLACETYL-COA EPOXIDASE, SUBUNIT C"/>
    <property type="match status" value="1"/>
</dbReference>
<dbReference type="GO" id="GO:0010124">
    <property type="term" value="P:phenylacetate catabolic process"/>
    <property type="evidence" value="ECO:0007669"/>
    <property type="project" value="InterPro"/>
</dbReference>
<dbReference type="InterPro" id="IPR007814">
    <property type="entry name" value="PaaA_PaaC"/>
</dbReference>
<dbReference type="Gene3D" id="1.20.1260.10">
    <property type="match status" value="1"/>
</dbReference>
<dbReference type="InterPro" id="IPR011882">
    <property type="entry name" value="PaaC"/>
</dbReference>
<dbReference type="AlphaFoldDB" id="A0A3B0S7M2"/>
<dbReference type="NCBIfam" id="TIGR02158">
    <property type="entry name" value="PA_CoA_Oxy3"/>
    <property type="match status" value="1"/>
</dbReference>
<dbReference type="PIRSF" id="PIRSF037834">
    <property type="entry name" value="PA_CoA_Oase3"/>
    <property type="match status" value="1"/>
</dbReference>
<dbReference type="EC" id="1.14.13.149" evidence="1"/>
<dbReference type="InterPro" id="IPR012347">
    <property type="entry name" value="Ferritin-like"/>
</dbReference>
<reference evidence="1" key="1">
    <citation type="submission" date="2018-06" db="EMBL/GenBank/DDBJ databases">
        <authorList>
            <person name="Zhirakovskaya E."/>
        </authorList>
    </citation>
    <scope>NUCLEOTIDE SEQUENCE</scope>
</reference>
<dbReference type="FunFam" id="1.20.1260.10:FF:000012">
    <property type="entry name" value="1,2-phenylacetyl-CoA epoxidase, subunit C"/>
    <property type="match status" value="1"/>
</dbReference>
<dbReference type="InterPro" id="IPR009078">
    <property type="entry name" value="Ferritin-like_SF"/>
</dbReference>
<protein>
    <submittedName>
        <fullName evidence="1">1,2-phenylacetyl-CoA epoxidase, subunit C</fullName>
        <ecNumber evidence="1">1.14.13.149</ecNumber>
    </submittedName>
</protein>
<dbReference type="GO" id="GO:0005829">
    <property type="term" value="C:cytosol"/>
    <property type="evidence" value="ECO:0007669"/>
    <property type="project" value="TreeGrafter"/>
</dbReference>
<gene>
    <name evidence="1" type="ORF">MNBD_ALPHA02-1406</name>
</gene>
<accession>A0A3B0S7M2</accession>
<dbReference type="Pfam" id="PF05138">
    <property type="entry name" value="PaaA_PaaC"/>
    <property type="match status" value="1"/>
</dbReference>
<dbReference type="EMBL" id="UOED01000132">
    <property type="protein sequence ID" value="VAV98911.1"/>
    <property type="molecule type" value="Genomic_DNA"/>
</dbReference>